<proteinExistence type="predicted"/>
<feature type="compositionally biased region" description="Basic and acidic residues" evidence="1">
    <location>
        <begin position="47"/>
        <end position="56"/>
    </location>
</feature>
<evidence type="ECO:0000313" key="3">
    <source>
        <dbReference type="Proteomes" id="UP000325315"/>
    </source>
</evidence>
<protein>
    <submittedName>
        <fullName evidence="2">Acidic leucine-rich nuclear phosphoprotein 32 family member B-like</fullName>
    </submittedName>
</protein>
<gene>
    <name evidence="2" type="ORF">EPI10_029327</name>
</gene>
<evidence type="ECO:0000256" key="1">
    <source>
        <dbReference type="SAM" id="MobiDB-lite"/>
    </source>
</evidence>
<dbReference type="AlphaFoldDB" id="A0A5B6V1E9"/>
<dbReference type="EMBL" id="SMMG02000009">
    <property type="protein sequence ID" value="KAA3462881.1"/>
    <property type="molecule type" value="Genomic_DNA"/>
</dbReference>
<feature type="region of interest" description="Disordered" evidence="1">
    <location>
        <begin position="47"/>
        <end position="90"/>
    </location>
</feature>
<accession>A0A5B6V1E9</accession>
<dbReference type="Proteomes" id="UP000325315">
    <property type="component" value="Unassembled WGS sequence"/>
</dbReference>
<evidence type="ECO:0000313" key="2">
    <source>
        <dbReference type="EMBL" id="KAA3462881.1"/>
    </source>
</evidence>
<dbReference type="OrthoDB" id="851261at2759"/>
<reference evidence="3" key="1">
    <citation type="journal article" date="2019" name="Plant Biotechnol. J.">
        <title>Genome sequencing of the Australian wild diploid species Gossypium australe highlights disease resistance and delayed gland morphogenesis.</title>
        <authorList>
            <person name="Cai Y."/>
            <person name="Cai X."/>
            <person name="Wang Q."/>
            <person name="Wang P."/>
            <person name="Zhang Y."/>
            <person name="Cai C."/>
            <person name="Xu Y."/>
            <person name="Wang K."/>
            <person name="Zhou Z."/>
            <person name="Wang C."/>
            <person name="Geng S."/>
            <person name="Li B."/>
            <person name="Dong Q."/>
            <person name="Hou Y."/>
            <person name="Wang H."/>
            <person name="Ai P."/>
            <person name="Liu Z."/>
            <person name="Yi F."/>
            <person name="Sun M."/>
            <person name="An G."/>
            <person name="Cheng J."/>
            <person name="Zhang Y."/>
            <person name="Shi Q."/>
            <person name="Xie Y."/>
            <person name="Shi X."/>
            <person name="Chang Y."/>
            <person name="Huang F."/>
            <person name="Chen Y."/>
            <person name="Hong S."/>
            <person name="Mi L."/>
            <person name="Sun Q."/>
            <person name="Zhang L."/>
            <person name="Zhou B."/>
            <person name="Peng R."/>
            <person name="Zhang X."/>
            <person name="Liu F."/>
        </authorList>
    </citation>
    <scope>NUCLEOTIDE SEQUENCE [LARGE SCALE GENOMIC DNA]</scope>
    <source>
        <strain evidence="3">cv. PA1801</strain>
    </source>
</reference>
<organism evidence="2 3">
    <name type="scientific">Gossypium australe</name>
    <dbReference type="NCBI Taxonomy" id="47621"/>
    <lineage>
        <taxon>Eukaryota</taxon>
        <taxon>Viridiplantae</taxon>
        <taxon>Streptophyta</taxon>
        <taxon>Embryophyta</taxon>
        <taxon>Tracheophyta</taxon>
        <taxon>Spermatophyta</taxon>
        <taxon>Magnoliopsida</taxon>
        <taxon>eudicotyledons</taxon>
        <taxon>Gunneridae</taxon>
        <taxon>Pentapetalae</taxon>
        <taxon>rosids</taxon>
        <taxon>malvids</taxon>
        <taxon>Malvales</taxon>
        <taxon>Malvaceae</taxon>
        <taxon>Malvoideae</taxon>
        <taxon>Gossypium</taxon>
    </lineage>
</organism>
<comment type="caution">
    <text evidence="2">The sequence shown here is derived from an EMBL/GenBank/DDBJ whole genome shotgun (WGS) entry which is preliminary data.</text>
</comment>
<name>A0A5B6V1E9_9ROSI</name>
<keyword evidence="3" id="KW-1185">Reference proteome</keyword>
<sequence length="170" mass="19589">MRTDVKQVQFECTNSTRTLTKLEDQISQLISMIGDIKRQIGTVIPRNTKDNPWREETEPESEEVITPATETEKEVTKDSAGTKIPFPSILEEKQRRDEDEFVSFLNMFITLKVNLPLIELIEKAPKYANFSKEILARRKKLKVPQKLKDPGSFTIPIEDRKYSSSIRSSS</sequence>